<comment type="caution">
    <text evidence="1">The sequence shown here is derived from an EMBL/GenBank/DDBJ whole genome shotgun (WGS) entry which is preliminary data.</text>
</comment>
<dbReference type="RefSeq" id="WP_272651459.1">
    <property type="nucleotide sequence ID" value="NZ_JAZDDG010000005.1"/>
</dbReference>
<protein>
    <submittedName>
        <fullName evidence="1">DUF4932 domain-containing protein</fullName>
    </submittedName>
</protein>
<accession>A0ABU7IUV3</accession>
<gene>
    <name evidence="1" type="ORF">V1I91_11835</name>
</gene>
<evidence type="ECO:0000313" key="2">
    <source>
        <dbReference type="Proteomes" id="UP001356308"/>
    </source>
</evidence>
<name>A0ABU7IUV3_9FLAO</name>
<proteinExistence type="predicted"/>
<dbReference type="Proteomes" id="UP001356308">
    <property type="component" value="Unassembled WGS sequence"/>
</dbReference>
<evidence type="ECO:0000313" key="1">
    <source>
        <dbReference type="EMBL" id="MEE1976765.1"/>
    </source>
</evidence>
<dbReference type="EMBL" id="JAZDDG010000005">
    <property type="protein sequence ID" value="MEE1976765.1"/>
    <property type="molecule type" value="Genomic_DNA"/>
</dbReference>
<keyword evidence="2" id="KW-1185">Reference proteome</keyword>
<reference evidence="1 2" key="1">
    <citation type="submission" date="2024-01" db="EMBL/GenBank/DDBJ databases">
        <title>Maribacter spp. originated from different algae showed divergent polysaccharides utilization ability.</title>
        <authorList>
            <person name="Wang H."/>
            <person name="Wu Y."/>
        </authorList>
    </citation>
    <scope>NUCLEOTIDE SEQUENCE [LARGE SCALE GENOMIC DNA]</scope>
    <source>
        <strain evidence="1 2">PR1</strain>
    </source>
</reference>
<sequence length="471" mass="55887">MKRILLLLFGFWVIQGISAQNLEREMVYPDTLRSAKDSFYVNSPKFDRIWSFPITKLDTLNLGTSGYKGVSMTIWTDIDTLQIPHVNFPKNQHIKIPIVSPKDTAICILRFQDSPSDFTQKYVIDKKGQINFEIPEVYELANIALYLSECSQKTRNHPETEYSRRVKEYFEPYKNHKLIQVLNTNCVEAKYWNTYYGFRENSICYSFDTDNFLQYNTPYKNVWWDNSGFYGGAFRNMLYLIQDFSQKSNFRKFYQENKAYYQGLIERQKELLPIKQMWDWIEKEFPQRMDSYKIMFSPLIGGSHSTQRFYKGFFKEPEYQECIMFISSSESIDSKSEYIEELKEGLMSGIVFTEIDHNYVNPTSDLHIDQIKSVFQDKDFWATKDAQQNYSSEYAIFNEYMTHSLFCLYIKETYGTEVADDIIMDRVGLMNRRGYPKFEEFNTLLLDYMEANQTSVYDSYADIVSLMKQIK</sequence>
<organism evidence="1 2">
    <name type="scientific">Maribacter cobaltidurans</name>
    <dbReference type="NCBI Taxonomy" id="1178778"/>
    <lineage>
        <taxon>Bacteria</taxon>
        <taxon>Pseudomonadati</taxon>
        <taxon>Bacteroidota</taxon>
        <taxon>Flavobacteriia</taxon>
        <taxon>Flavobacteriales</taxon>
        <taxon>Flavobacteriaceae</taxon>
        <taxon>Maribacter</taxon>
    </lineage>
</organism>